<gene>
    <name evidence="1" type="ORF">DERF_001144</name>
</gene>
<reference evidence="1" key="1">
    <citation type="submission" date="2013-05" db="EMBL/GenBank/DDBJ databases">
        <authorList>
            <person name="Yim A.K.Y."/>
            <person name="Chan T.F."/>
            <person name="Ji K.M."/>
            <person name="Liu X.Y."/>
            <person name="Zhou J.W."/>
            <person name="Li R.Q."/>
            <person name="Yang K.Y."/>
            <person name="Li J."/>
            <person name="Li M."/>
            <person name="Law P.T.W."/>
            <person name="Wu Y.L."/>
            <person name="Cai Z.L."/>
            <person name="Qin H."/>
            <person name="Bao Y."/>
            <person name="Leung R.K.K."/>
            <person name="Ng P.K.S."/>
            <person name="Zou J."/>
            <person name="Zhong X.J."/>
            <person name="Ran P.X."/>
            <person name="Zhong N.S."/>
            <person name="Liu Z.G."/>
            <person name="Tsui S.K.W."/>
        </authorList>
    </citation>
    <scope>NUCLEOTIDE SEQUENCE</scope>
    <source>
        <strain evidence="1">Derf</strain>
        <tissue evidence="1">Whole organism</tissue>
    </source>
</reference>
<evidence type="ECO:0000313" key="2">
    <source>
        <dbReference type="Proteomes" id="UP000790347"/>
    </source>
</evidence>
<evidence type="ECO:0008006" key="3">
    <source>
        <dbReference type="Google" id="ProtNLM"/>
    </source>
</evidence>
<keyword evidence="2" id="KW-1185">Reference proteome</keyword>
<sequence>MSIEQRINPYLSEWIMVHEPMNHTECIHLLEERFIQRRLTKLEVIEHILSMLIGFESESFIWNDKQKQFEPTKCYSMTNVNLQSYQSFLYRFAPIGTMYRRMSTFVETEYFRGKTFFAYQNVLGKILGEIMEKTLKARQHFINLADIHPDKNVRLILVESFLDSEQNDQLLLSIRNLYAIHQEIIMNRNDQQNQSDESTKLSDSLFQMETNLHRHYCRQTLNAIHKRLSIPDVRIRSLAYTMLDHCLRIMFISLETMLKSLDSLSEIQSNEFLFESKFRSKNQLYHTVCKMAEMCKFWHDFLFVDEQFKSLHLFQFESLQLMAEAIKCAFVSRINHLRLESLDRFTSIRIMDLFRSIMSRLLKINCRNSDHEIFDIDCDSYEIHIESNLMEYHVRRFKTFRLPLNTVLNITDILNEALNETFETISRPIVLEFLPKFRHHYLRLFNYYTNFFLCQNVHHTLLYMYFLFPVLKDHLHRARHHRSFSELDSLMKQIHHSYLHNDDHDDGLDFFEPHISMTIQTEKFKDYFNTNNDFDWIIHSFDIFYYVPSSSIFINDNGYSFDLSQKKRKRTKITVDDHHDEIDNFWPLTLMFNAKINDLFNEMFQFLLRLRYFQYLIGNDFLLSSKFRYNDLQKNIYLFRFRLANLIFQFGYQMEYRLKELIQQTVYRFQNDTRNIEGCFQVHQKFLEKLEQIKSRVIESDFIRQQFRTIAKFCHSNSDVQSLTDTTVKNRRRSIVDNINQLDRVRDCISGMAAKSNCNAGVTRGIINMAIVAPSAIDRPHSRLIRLLGSAGCCI</sequence>
<evidence type="ECO:0000313" key="1">
    <source>
        <dbReference type="EMBL" id="KAH9527101.1"/>
    </source>
</evidence>
<proteinExistence type="predicted"/>
<name>A0A922I8W6_DERFA</name>
<dbReference type="AlphaFoldDB" id="A0A922I8W6"/>
<reference evidence="1" key="2">
    <citation type="journal article" date="2022" name="Res Sq">
        <title>Comparative Genomics Reveals Insights into the Divergent Evolution of Astigmatic Mites and Household Pest Adaptations.</title>
        <authorList>
            <person name="Xiong Q."/>
            <person name="Wan A.T.-Y."/>
            <person name="Liu X.-Y."/>
            <person name="Fung C.S.-H."/>
            <person name="Xiao X."/>
            <person name="Malainual N."/>
            <person name="Hou J."/>
            <person name="Wang L."/>
            <person name="Wang M."/>
            <person name="Yang K."/>
            <person name="Cui Y."/>
            <person name="Leung E."/>
            <person name="Nong W."/>
            <person name="Shin S.-K."/>
            <person name="Au S."/>
            <person name="Jeong K.Y."/>
            <person name="Chew F.T."/>
            <person name="Hui J."/>
            <person name="Leung T.F."/>
            <person name="Tungtrongchitr A."/>
            <person name="Zhong N."/>
            <person name="Liu Z."/>
            <person name="Tsui S."/>
        </authorList>
    </citation>
    <scope>NUCLEOTIDE SEQUENCE</scope>
    <source>
        <strain evidence="1">Derf</strain>
        <tissue evidence="1">Whole organism</tissue>
    </source>
</reference>
<dbReference type="EMBL" id="ASGP02000001">
    <property type="protein sequence ID" value="KAH9527101.1"/>
    <property type="molecule type" value="Genomic_DNA"/>
</dbReference>
<comment type="caution">
    <text evidence="1">The sequence shown here is derived from an EMBL/GenBank/DDBJ whole genome shotgun (WGS) entry which is preliminary data.</text>
</comment>
<dbReference type="Proteomes" id="UP000790347">
    <property type="component" value="Unassembled WGS sequence"/>
</dbReference>
<organism evidence="1 2">
    <name type="scientific">Dermatophagoides farinae</name>
    <name type="common">American house dust mite</name>
    <dbReference type="NCBI Taxonomy" id="6954"/>
    <lineage>
        <taxon>Eukaryota</taxon>
        <taxon>Metazoa</taxon>
        <taxon>Ecdysozoa</taxon>
        <taxon>Arthropoda</taxon>
        <taxon>Chelicerata</taxon>
        <taxon>Arachnida</taxon>
        <taxon>Acari</taxon>
        <taxon>Acariformes</taxon>
        <taxon>Sarcoptiformes</taxon>
        <taxon>Astigmata</taxon>
        <taxon>Psoroptidia</taxon>
        <taxon>Analgoidea</taxon>
        <taxon>Pyroglyphidae</taxon>
        <taxon>Dermatophagoidinae</taxon>
        <taxon>Dermatophagoides</taxon>
    </lineage>
</organism>
<protein>
    <recommendedName>
        <fullName evidence="3">Gamma-tubulin complex component</fullName>
    </recommendedName>
</protein>
<accession>A0A922I8W6</accession>